<reference evidence="2 3" key="1">
    <citation type="submission" date="2023-10" db="EMBL/GenBank/DDBJ databases">
        <authorList>
            <person name="Venkata Ramana C."/>
            <person name="Sasikala C."/>
            <person name="Dhurka M."/>
        </authorList>
    </citation>
    <scope>NUCLEOTIDE SEQUENCE [LARGE SCALE GENOMIC DNA]</scope>
    <source>
        <strain evidence="2 3">KCTC 32151</strain>
    </source>
</reference>
<proteinExistence type="predicted"/>
<feature type="transmembrane region" description="Helical" evidence="1">
    <location>
        <begin position="12"/>
        <end position="34"/>
    </location>
</feature>
<evidence type="ECO:0000313" key="2">
    <source>
        <dbReference type="EMBL" id="MDV6225438.1"/>
    </source>
</evidence>
<keyword evidence="3" id="KW-1185">Reference proteome</keyword>
<feature type="transmembrane region" description="Helical" evidence="1">
    <location>
        <begin position="46"/>
        <end position="67"/>
    </location>
</feature>
<accession>A0ABU4AGQ9</accession>
<dbReference type="Proteomes" id="UP001185659">
    <property type="component" value="Unassembled WGS sequence"/>
</dbReference>
<comment type="caution">
    <text evidence="2">The sequence shown here is derived from an EMBL/GenBank/DDBJ whole genome shotgun (WGS) entry which is preliminary data.</text>
</comment>
<keyword evidence="1" id="KW-0472">Membrane</keyword>
<gene>
    <name evidence="2" type="ORF">R2G56_03980</name>
</gene>
<keyword evidence="1" id="KW-1133">Transmembrane helix</keyword>
<evidence type="ECO:0008006" key="4">
    <source>
        <dbReference type="Google" id="ProtNLM"/>
    </source>
</evidence>
<dbReference type="RefSeq" id="WP_317560507.1">
    <property type="nucleotide sequence ID" value="NZ_JAWLIP010000001.1"/>
</dbReference>
<name>A0ABU4AGQ9_9HYPH</name>
<evidence type="ECO:0000256" key="1">
    <source>
        <dbReference type="SAM" id="Phobius"/>
    </source>
</evidence>
<organism evidence="2 3">
    <name type="scientific">Nitratireductor aquimarinus</name>
    <dbReference type="NCBI Taxonomy" id="889300"/>
    <lineage>
        <taxon>Bacteria</taxon>
        <taxon>Pseudomonadati</taxon>
        <taxon>Pseudomonadota</taxon>
        <taxon>Alphaproteobacteria</taxon>
        <taxon>Hyphomicrobiales</taxon>
        <taxon>Phyllobacteriaceae</taxon>
        <taxon>Nitratireductor</taxon>
    </lineage>
</organism>
<protein>
    <recommendedName>
        <fullName evidence="4">LysE type translocator</fullName>
    </recommendedName>
</protein>
<sequence length="70" mass="7615">MSYWPNAPSYTLLTIIVGCAILGLTVNVGYALLFSTGVLGRAYQKFSKWIEGVLALVFGYAGLRLLLSRS</sequence>
<dbReference type="EMBL" id="JAWLIP010000001">
    <property type="protein sequence ID" value="MDV6225438.1"/>
    <property type="molecule type" value="Genomic_DNA"/>
</dbReference>
<keyword evidence="1" id="KW-0812">Transmembrane</keyword>
<evidence type="ECO:0000313" key="3">
    <source>
        <dbReference type="Proteomes" id="UP001185659"/>
    </source>
</evidence>